<dbReference type="EMBL" id="JADCNM010000005">
    <property type="protein sequence ID" value="KAG0483706.1"/>
    <property type="molecule type" value="Genomic_DNA"/>
</dbReference>
<sequence length="100" mass="11639">MEVGAFIKLLVFVNTQLLQEMQGLCYQICGQLFVFTINLIPIQIQLFSRCASIFSNHFPYVFKMHCAMAWIIHIRLLIMRSPTYFQVMIVQIASGRITHI</sequence>
<name>A0A835R6Q3_VANPL</name>
<gene>
    <name evidence="1" type="ORF">HPP92_011790</name>
</gene>
<dbReference type="AlphaFoldDB" id="A0A835R6Q3"/>
<accession>A0A835R6Q3</accession>
<proteinExistence type="predicted"/>
<organism evidence="1 2">
    <name type="scientific">Vanilla planifolia</name>
    <name type="common">Vanilla</name>
    <dbReference type="NCBI Taxonomy" id="51239"/>
    <lineage>
        <taxon>Eukaryota</taxon>
        <taxon>Viridiplantae</taxon>
        <taxon>Streptophyta</taxon>
        <taxon>Embryophyta</taxon>
        <taxon>Tracheophyta</taxon>
        <taxon>Spermatophyta</taxon>
        <taxon>Magnoliopsida</taxon>
        <taxon>Liliopsida</taxon>
        <taxon>Asparagales</taxon>
        <taxon>Orchidaceae</taxon>
        <taxon>Vanilloideae</taxon>
        <taxon>Vanilleae</taxon>
        <taxon>Vanilla</taxon>
    </lineage>
</organism>
<dbReference type="Proteomes" id="UP000639772">
    <property type="component" value="Unassembled WGS sequence"/>
</dbReference>
<reference evidence="1 2" key="1">
    <citation type="journal article" date="2020" name="Nat. Food">
        <title>A phased Vanilla planifolia genome enables genetic improvement of flavour and production.</title>
        <authorList>
            <person name="Hasing T."/>
            <person name="Tang H."/>
            <person name="Brym M."/>
            <person name="Khazi F."/>
            <person name="Huang T."/>
            <person name="Chambers A.H."/>
        </authorList>
    </citation>
    <scope>NUCLEOTIDE SEQUENCE [LARGE SCALE GENOMIC DNA]</scope>
    <source>
        <tissue evidence="1">Leaf</tissue>
    </source>
</reference>
<evidence type="ECO:0000313" key="2">
    <source>
        <dbReference type="Proteomes" id="UP000639772"/>
    </source>
</evidence>
<comment type="caution">
    <text evidence="1">The sequence shown here is derived from an EMBL/GenBank/DDBJ whole genome shotgun (WGS) entry which is preliminary data.</text>
</comment>
<protein>
    <submittedName>
        <fullName evidence="1">Uncharacterized protein</fullName>
    </submittedName>
</protein>
<evidence type="ECO:0000313" key="1">
    <source>
        <dbReference type="EMBL" id="KAG0483706.1"/>
    </source>
</evidence>